<accession>A0A0B2JV01</accession>
<protein>
    <recommendedName>
        <fullName evidence="1">EAL domain-containing protein</fullName>
    </recommendedName>
</protein>
<reference evidence="2 3" key="1">
    <citation type="journal article" date="2013" name="PLoS ONE">
        <title>Identification and characterization of three novel lipases belonging to families II and V from Anaerovibrio lipolyticus 5ST.</title>
        <authorList>
            <person name="Prive F."/>
            <person name="Kaderbhai N.N."/>
            <person name="Girdwood S."/>
            <person name="Worgan H.J."/>
            <person name="Pinloche E."/>
            <person name="Scollan N.D."/>
            <person name="Huws S.A."/>
            <person name="Newbold C.J."/>
        </authorList>
    </citation>
    <scope>NUCLEOTIDE SEQUENCE [LARGE SCALE GENOMIC DNA]</scope>
    <source>
        <strain evidence="2 3">5S</strain>
    </source>
</reference>
<comment type="caution">
    <text evidence="2">The sequence shown here is derived from an EMBL/GenBank/DDBJ whole genome shotgun (WGS) entry which is preliminary data.</text>
</comment>
<sequence>MNENDNVQQNTAKKKKGAVNIDQLTGLPLMRSYWNLVAEKIESNPVCSTMMSVNILNFQYFNKWYGRDKGDALLAELGKYFQQLCHDHDMIAGYMGNDYFSVFFKEDADLVDALIESVKLIVGRYMTDPLFRPVWGGYKYTDGDTTDAIDMYDYTIMAIGKCYIYSYADINWFSEGMARDLATTVDLMPRIQRAMSNNEFTIYLQPKCQIVDGRIVGAEALVRWITADGEMISPGKFISFLEKNGYITQLDQHVWEITCQTIRHWMDTGLPVVPVSINVSRIDIQNMDVVRILTEMVHKYQIPVSTLEIEITESAYVENEGVVKETEEALKRNGFKIIIDDFGSGYSSLNMLKDVDADVLKLDMRFLDFSNGNRGRGINIIYSIIDMARQIDLPIIVEGIETLEQIELLSMMGCEYVQGYYFYQPMSIESFETLISDKNNVTTSNIHKRKMTRSYLQDITAYFWKVAEVNPWTGEYHFIKKSEVKDGIMSPRPQTIEDYSKRYVENGMVHHSDSDKFIHETSIVATQLQIAKKQHRRRVHLRCMKEGRYVWITFECIVPNVFSKSNPWVLYTWKIADTDVAARQDTMNLIDKTCKTIVKMDGYTGMCEIIQIDGEEENLGYHISKHFDTWNHNIIDNNLIHPEELQAYKKFTDMKTMTERLALSDNPLRFQYRRMVGDIYRWVCMTVSRSLDYTDEHPILMIMVQYINYLYEPYLPEEFSETDSVKSILNNLVFASHINITKETFVSAQDLATVEVATGIMSDTNYMVGIRRLVKELVLPEFKEAYLAFMNREWLLEKFGEGHTSLFFEYQRLVDGEPKWHLMSLVLYRDKETGHIMATEYVYNIDSQKRIELELKASVAASKN</sequence>
<dbReference type="Pfam" id="PF00990">
    <property type="entry name" value="GGDEF"/>
    <property type="match status" value="1"/>
</dbReference>
<dbReference type="InterPro" id="IPR000160">
    <property type="entry name" value="GGDEF_dom"/>
</dbReference>
<dbReference type="Pfam" id="PF00563">
    <property type="entry name" value="EAL"/>
    <property type="match status" value="1"/>
</dbReference>
<organism evidence="2 3">
    <name type="scientific">Anaerovibrio lipolyticus</name>
    <dbReference type="NCBI Taxonomy" id="82374"/>
    <lineage>
        <taxon>Bacteria</taxon>
        <taxon>Bacillati</taxon>
        <taxon>Bacillota</taxon>
        <taxon>Negativicutes</taxon>
        <taxon>Selenomonadales</taxon>
        <taxon>Selenomonadaceae</taxon>
        <taxon>Anaerovibrio</taxon>
    </lineage>
</organism>
<gene>
    <name evidence="2" type="ORF">NZ47_06370</name>
</gene>
<proteinExistence type="predicted"/>
<feature type="domain" description="EAL" evidence="1">
    <location>
        <begin position="184"/>
        <end position="439"/>
    </location>
</feature>
<dbReference type="Gene3D" id="3.30.70.270">
    <property type="match status" value="1"/>
</dbReference>
<dbReference type="InterPro" id="IPR035919">
    <property type="entry name" value="EAL_sf"/>
</dbReference>
<keyword evidence="3" id="KW-1185">Reference proteome</keyword>
<dbReference type="InterPro" id="IPR043128">
    <property type="entry name" value="Rev_trsase/Diguanyl_cyclase"/>
</dbReference>
<name>A0A0B2JV01_9FIRM</name>
<dbReference type="SMART" id="SM00052">
    <property type="entry name" value="EAL"/>
    <property type="match status" value="1"/>
</dbReference>
<dbReference type="InterPro" id="IPR050706">
    <property type="entry name" value="Cyclic-di-GMP_PDE-like"/>
</dbReference>
<dbReference type="InterPro" id="IPR029787">
    <property type="entry name" value="Nucleotide_cyclase"/>
</dbReference>
<dbReference type="Proteomes" id="UP000030993">
    <property type="component" value="Unassembled WGS sequence"/>
</dbReference>
<dbReference type="SUPFAM" id="SSF55073">
    <property type="entry name" value="Nucleotide cyclase"/>
    <property type="match status" value="1"/>
</dbReference>
<dbReference type="CDD" id="cd01948">
    <property type="entry name" value="EAL"/>
    <property type="match status" value="1"/>
</dbReference>
<dbReference type="Gene3D" id="3.20.20.450">
    <property type="entry name" value="EAL domain"/>
    <property type="match status" value="1"/>
</dbReference>
<dbReference type="SUPFAM" id="SSF141868">
    <property type="entry name" value="EAL domain-like"/>
    <property type="match status" value="1"/>
</dbReference>
<dbReference type="PANTHER" id="PTHR33121">
    <property type="entry name" value="CYCLIC DI-GMP PHOSPHODIESTERASE PDEF"/>
    <property type="match status" value="1"/>
</dbReference>
<evidence type="ECO:0000313" key="2">
    <source>
        <dbReference type="EMBL" id="KHM52160.1"/>
    </source>
</evidence>
<evidence type="ECO:0000313" key="3">
    <source>
        <dbReference type="Proteomes" id="UP000030993"/>
    </source>
</evidence>
<dbReference type="GO" id="GO:0071111">
    <property type="term" value="F:cyclic-guanylate-specific phosphodiesterase activity"/>
    <property type="evidence" value="ECO:0007669"/>
    <property type="project" value="InterPro"/>
</dbReference>
<dbReference type="PANTHER" id="PTHR33121:SF71">
    <property type="entry name" value="OXYGEN SENSOR PROTEIN DOSP"/>
    <property type="match status" value="1"/>
</dbReference>
<dbReference type="EMBL" id="JSCE01000130">
    <property type="protein sequence ID" value="KHM52160.1"/>
    <property type="molecule type" value="Genomic_DNA"/>
</dbReference>
<dbReference type="InterPro" id="IPR001633">
    <property type="entry name" value="EAL_dom"/>
</dbReference>
<dbReference type="PROSITE" id="PS50883">
    <property type="entry name" value="EAL"/>
    <property type="match status" value="1"/>
</dbReference>
<dbReference type="STRING" id="82374.NZ47_06370"/>
<dbReference type="eggNOG" id="COG5001">
    <property type="taxonomic scope" value="Bacteria"/>
</dbReference>
<dbReference type="AlphaFoldDB" id="A0A0B2JV01"/>
<dbReference type="RefSeq" id="WP_039207936.1">
    <property type="nucleotide sequence ID" value="NZ_JSCE01000130.1"/>
</dbReference>
<evidence type="ECO:0000259" key="1">
    <source>
        <dbReference type="PROSITE" id="PS50883"/>
    </source>
</evidence>